<feature type="region of interest" description="Disordered" evidence="1">
    <location>
        <begin position="235"/>
        <end position="261"/>
    </location>
</feature>
<feature type="compositionally biased region" description="Basic and acidic residues" evidence="1">
    <location>
        <begin position="235"/>
        <end position="256"/>
    </location>
</feature>
<reference evidence="2" key="1">
    <citation type="submission" date="2018-02" db="EMBL/GenBank/DDBJ databases">
        <authorList>
            <person name="Cohen D.B."/>
            <person name="Kent A.D."/>
        </authorList>
    </citation>
    <scope>NUCLEOTIDE SEQUENCE</scope>
</reference>
<dbReference type="EMBL" id="OIVN01001128">
    <property type="protein sequence ID" value="SPC90213.1"/>
    <property type="molecule type" value="Genomic_DNA"/>
</dbReference>
<evidence type="ECO:0000256" key="1">
    <source>
        <dbReference type="SAM" id="MobiDB-lite"/>
    </source>
</evidence>
<name>A0A2N9FSM3_FAGSY</name>
<dbReference type="AlphaFoldDB" id="A0A2N9FSM3"/>
<sequence length="336" mass="38277">MGSWRRPQGGIYHHKEAQGTRSHNRKPPLDSWQSSVPSWEKEFCALIGSVPWRKVLETKKCMYLYDNVLQWNDSAGEEAFHNAKKRYWAEINGLPCNISLPGPDIYIDKVDWNSSIDPELLLDLEQEHETHGVVDKDEKVVILGSFLNTPFSCTGWGEAEAEAEGDVQKAADLSWNPGPGDWDHKVDNNNNPWENSYGQSNGAVKDNGWGSHQNDSWGGNQWKNSCNEWENNYKESQNVEDRRTGGNWGTRDDYSRKKQGSPRYMSRYKTSRFTGNNDYQRGSDWRNGIAVKVLYKLSRVLHVDAAFMQFAWDDSLQILNMACGIGMVGCIVSMSI</sequence>
<evidence type="ECO:0000313" key="2">
    <source>
        <dbReference type="EMBL" id="SPC90213.1"/>
    </source>
</evidence>
<protein>
    <submittedName>
        <fullName evidence="2">Uncharacterized protein</fullName>
    </submittedName>
</protein>
<accession>A0A2N9FSM3</accession>
<gene>
    <name evidence="2" type="ORF">FSB_LOCUS18095</name>
</gene>
<proteinExistence type="predicted"/>
<dbReference type="PANTHER" id="PTHR34567:SF3">
    <property type="entry name" value="FK506-BINDING-LIKE PROTEIN"/>
    <property type="match status" value="1"/>
</dbReference>
<dbReference type="PANTHER" id="PTHR34567">
    <property type="entry name" value="FK506-BINDING-LIKE PROTEIN"/>
    <property type="match status" value="1"/>
</dbReference>
<feature type="region of interest" description="Disordered" evidence="1">
    <location>
        <begin position="1"/>
        <end position="34"/>
    </location>
</feature>
<organism evidence="2">
    <name type="scientific">Fagus sylvatica</name>
    <name type="common">Beechnut</name>
    <dbReference type="NCBI Taxonomy" id="28930"/>
    <lineage>
        <taxon>Eukaryota</taxon>
        <taxon>Viridiplantae</taxon>
        <taxon>Streptophyta</taxon>
        <taxon>Embryophyta</taxon>
        <taxon>Tracheophyta</taxon>
        <taxon>Spermatophyta</taxon>
        <taxon>Magnoliopsida</taxon>
        <taxon>eudicotyledons</taxon>
        <taxon>Gunneridae</taxon>
        <taxon>Pentapetalae</taxon>
        <taxon>rosids</taxon>
        <taxon>fabids</taxon>
        <taxon>Fagales</taxon>
        <taxon>Fagaceae</taxon>
        <taxon>Fagus</taxon>
    </lineage>
</organism>